<evidence type="ECO:0000313" key="2">
    <source>
        <dbReference type="EMBL" id="SDI86379.1"/>
    </source>
</evidence>
<dbReference type="STRING" id="571298.SAMN04488026_100846"/>
<sequence>MGALAQTLGGLGRPLVLGLVILLGLGLVSDNSGKGTTAAGGLSCGGWTSDPELNRLICRFHPSRIWNMPVSELLPVLSPKTEEMAAVEK</sequence>
<keyword evidence="1" id="KW-1133">Transmembrane helix</keyword>
<protein>
    <submittedName>
        <fullName evidence="2">Uncharacterized protein</fullName>
    </submittedName>
</protein>
<dbReference type="EMBL" id="FNEK01000008">
    <property type="protein sequence ID" value="SDI86379.1"/>
    <property type="molecule type" value="Genomic_DNA"/>
</dbReference>
<dbReference type="RefSeq" id="WP_139188311.1">
    <property type="nucleotide sequence ID" value="NZ_FNEK01000008.1"/>
</dbReference>
<dbReference type="Proteomes" id="UP000199382">
    <property type="component" value="Unassembled WGS sequence"/>
</dbReference>
<evidence type="ECO:0000313" key="3">
    <source>
        <dbReference type="Proteomes" id="UP000199382"/>
    </source>
</evidence>
<dbReference type="OrthoDB" id="7870542at2"/>
<dbReference type="AlphaFoldDB" id="A0A1G8P1Q1"/>
<keyword evidence="1" id="KW-0812">Transmembrane</keyword>
<feature type="transmembrane region" description="Helical" evidence="1">
    <location>
        <begin position="12"/>
        <end position="28"/>
    </location>
</feature>
<accession>A0A1G8P1Q1</accession>
<proteinExistence type="predicted"/>
<keyword evidence="1" id="KW-0472">Membrane</keyword>
<organism evidence="2 3">
    <name type="scientific">Aliiruegeria lutimaris</name>
    <dbReference type="NCBI Taxonomy" id="571298"/>
    <lineage>
        <taxon>Bacteria</taxon>
        <taxon>Pseudomonadati</taxon>
        <taxon>Pseudomonadota</taxon>
        <taxon>Alphaproteobacteria</taxon>
        <taxon>Rhodobacterales</taxon>
        <taxon>Roseobacteraceae</taxon>
        <taxon>Aliiruegeria</taxon>
    </lineage>
</organism>
<reference evidence="2 3" key="1">
    <citation type="submission" date="2016-10" db="EMBL/GenBank/DDBJ databases">
        <authorList>
            <person name="de Groot N.N."/>
        </authorList>
    </citation>
    <scope>NUCLEOTIDE SEQUENCE [LARGE SCALE GENOMIC DNA]</scope>
    <source>
        <strain evidence="2 3">DSM 25294</strain>
    </source>
</reference>
<gene>
    <name evidence="2" type="ORF">SAMN04488026_100846</name>
</gene>
<evidence type="ECO:0000256" key="1">
    <source>
        <dbReference type="SAM" id="Phobius"/>
    </source>
</evidence>
<name>A0A1G8P1Q1_9RHOB</name>
<keyword evidence="3" id="KW-1185">Reference proteome</keyword>